<dbReference type="RefSeq" id="WP_066105802.1">
    <property type="nucleotide sequence ID" value="NZ_JTJL01000012.1"/>
</dbReference>
<keyword evidence="2" id="KW-0378">Hydrolase</keyword>
<dbReference type="InterPro" id="IPR010158">
    <property type="entry name" value="Amidase_Cbmase"/>
</dbReference>
<accession>A0A1A7P0X0</accession>
<evidence type="ECO:0000313" key="5">
    <source>
        <dbReference type="EMBL" id="OBW95391.1"/>
    </source>
</evidence>
<dbReference type="InterPro" id="IPR002933">
    <property type="entry name" value="Peptidase_M20"/>
</dbReference>
<dbReference type="NCBIfam" id="NF006771">
    <property type="entry name" value="PRK09290.1-5"/>
    <property type="match status" value="1"/>
</dbReference>
<feature type="binding site" evidence="3">
    <location>
        <position position="383"/>
    </location>
    <ligand>
        <name>Zn(2+)</name>
        <dbReference type="ChEBI" id="CHEBI:29105"/>
        <label>2</label>
    </ligand>
</feature>
<comment type="cofactor">
    <cofactor evidence="3">
        <name>Zn(2+)</name>
        <dbReference type="ChEBI" id="CHEBI:29105"/>
    </cofactor>
    <text evidence="3">Binds 2 Zn(2+) ions per subunit.</text>
</comment>
<dbReference type="NCBIfam" id="TIGR01879">
    <property type="entry name" value="hydantase"/>
    <property type="match status" value="1"/>
</dbReference>
<feature type="binding site" evidence="3">
    <location>
        <position position="90"/>
    </location>
    <ligand>
        <name>Zn(2+)</name>
        <dbReference type="ChEBI" id="CHEBI:29105"/>
        <label>2</label>
    </ligand>
</feature>
<name>A0A1A7P0X0_9PAST</name>
<dbReference type="SUPFAM" id="SSF53187">
    <property type="entry name" value="Zn-dependent exopeptidases"/>
    <property type="match status" value="1"/>
</dbReference>
<dbReference type="GO" id="GO:0046872">
    <property type="term" value="F:metal ion binding"/>
    <property type="evidence" value="ECO:0007669"/>
    <property type="project" value="UniProtKB-KW"/>
</dbReference>
<feature type="binding site" evidence="3">
    <location>
        <position position="79"/>
    </location>
    <ligand>
        <name>Zn(2+)</name>
        <dbReference type="ChEBI" id="CHEBI:29105"/>
        <label>1</label>
    </ligand>
</feature>
<dbReference type="PATRIC" id="fig|505341.3.peg.650"/>
<organism evidence="5 6">
    <name type="scientific">Gallibacterium salpingitidis</name>
    <dbReference type="NCBI Taxonomy" id="505341"/>
    <lineage>
        <taxon>Bacteria</taxon>
        <taxon>Pseudomonadati</taxon>
        <taxon>Pseudomonadota</taxon>
        <taxon>Gammaproteobacteria</taxon>
        <taxon>Pasteurellales</taxon>
        <taxon>Pasteurellaceae</taxon>
        <taxon>Gallibacterium</taxon>
    </lineage>
</organism>
<evidence type="ECO:0008006" key="7">
    <source>
        <dbReference type="Google" id="ProtNLM"/>
    </source>
</evidence>
<sequence>MLINRSRYWQQLMALGEITDPDKPYTRRSFSPRFLEGRKWLTEQMQNAGLTVSVDAAGNLIGKKQGNKPELGSIVIGSHSDSVPSGGRFDGIAGVIAGLECAQVLQEQGISLDHNLEIIDYLAEEPSEWGISCIGSRGISGKLSEELLRTPHPVTQETLADAVNRMGGDVTNLQKRTDIAASLELHIEQGSVLESEQLNIGIVTGIVGIIRLSILLGGQAAHAGTTPMYLRKDTLVGAAEIVVAAEQIAQDFAKNKNGYFVATCGQVFNQPNASNVVAGETQLVFDIRSDKRELMDEFIVALQSVINQVVQKRGLTLRSFDRLTDTYPTHCDQKLMDSLEAMCQHYQYSYRKMPSGAGHDSAFLSLIAPAAMIFVPSVAGKSHCPEEWTEEADLSKGIEVLLHTLLDLDRHL</sequence>
<gene>
    <name evidence="5" type="ORF">QS62_03210</name>
</gene>
<dbReference type="Gene3D" id="3.40.630.10">
    <property type="entry name" value="Zn peptidases"/>
    <property type="match status" value="1"/>
</dbReference>
<evidence type="ECO:0000256" key="3">
    <source>
        <dbReference type="PIRSR" id="PIRSR001235-1"/>
    </source>
</evidence>
<proteinExistence type="inferred from homology"/>
<dbReference type="Proteomes" id="UP000092649">
    <property type="component" value="Unassembled WGS sequence"/>
</dbReference>
<dbReference type="PANTHER" id="PTHR32494:SF5">
    <property type="entry name" value="ALLANTOATE AMIDOHYDROLASE"/>
    <property type="match status" value="1"/>
</dbReference>
<dbReference type="Gene3D" id="3.30.70.360">
    <property type="match status" value="1"/>
</dbReference>
<keyword evidence="3" id="KW-0479">Metal-binding</keyword>
<feature type="binding site" evidence="3">
    <location>
        <position position="186"/>
    </location>
    <ligand>
        <name>Zn(2+)</name>
        <dbReference type="ChEBI" id="CHEBI:29105"/>
        <label>1</label>
    </ligand>
</feature>
<evidence type="ECO:0000256" key="2">
    <source>
        <dbReference type="ARBA" id="ARBA00022801"/>
    </source>
</evidence>
<comment type="caution">
    <text evidence="5">The sequence shown here is derived from an EMBL/GenBank/DDBJ whole genome shotgun (WGS) entry which is preliminary data.</text>
</comment>
<dbReference type="InterPro" id="IPR036264">
    <property type="entry name" value="Bact_exopeptidase_dim_dom"/>
</dbReference>
<dbReference type="CDD" id="cd03884">
    <property type="entry name" value="M20_bAS"/>
    <property type="match status" value="1"/>
</dbReference>
<evidence type="ECO:0000256" key="1">
    <source>
        <dbReference type="ARBA" id="ARBA00006153"/>
    </source>
</evidence>
<dbReference type="SUPFAM" id="SSF55031">
    <property type="entry name" value="Bacterial exopeptidase dimerisation domain"/>
    <property type="match status" value="1"/>
</dbReference>
<dbReference type="OrthoDB" id="9808195at2"/>
<evidence type="ECO:0000256" key="4">
    <source>
        <dbReference type="PIRSR" id="PIRSR001235-2"/>
    </source>
</evidence>
<feature type="binding site" evidence="3">
    <location>
        <position position="125"/>
    </location>
    <ligand>
        <name>Zn(2+)</name>
        <dbReference type="ChEBI" id="CHEBI:29105"/>
        <label>2</label>
    </ligand>
</feature>
<feature type="binding site" evidence="4">
    <location>
        <position position="288"/>
    </location>
    <ligand>
        <name>allantoate</name>
        <dbReference type="ChEBI" id="CHEBI:17536"/>
    </ligand>
</feature>
<protein>
    <recommendedName>
        <fullName evidence="7">Allantoate amidohydrolase</fullName>
    </recommendedName>
</protein>
<feature type="binding site" evidence="3">
    <location>
        <position position="90"/>
    </location>
    <ligand>
        <name>Zn(2+)</name>
        <dbReference type="ChEBI" id="CHEBI:29105"/>
        <label>1</label>
    </ligand>
</feature>
<dbReference type="PIRSF" id="PIRSF001235">
    <property type="entry name" value="Amidase_carbamoylase"/>
    <property type="match status" value="1"/>
</dbReference>
<feature type="binding site" evidence="4">
    <location>
        <position position="275"/>
    </location>
    <ligand>
        <name>allantoate</name>
        <dbReference type="ChEBI" id="CHEBI:17536"/>
    </ligand>
</feature>
<feature type="binding site" evidence="4">
    <location>
        <position position="211"/>
    </location>
    <ligand>
        <name>allantoate</name>
        <dbReference type="ChEBI" id="CHEBI:17536"/>
    </ligand>
</feature>
<dbReference type="NCBIfam" id="NF009531">
    <property type="entry name" value="PRK12893.1-5"/>
    <property type="match status" value="1"/>
</dbReference>
<keyword evidence="6" id="KW-1185">Reference proteome</keyword>
<evidence type="ECO:0000313" key="6">
    <source>
        <dbReference type="Proteomes" id="UP000092649"/>
    </source>
</evidence>
<reference evidence="5 6" key="1">
    <citation type="submission" date="2014-11" db="EMBL/GenBank/DDBJ databases">
        <title>Pan-genome of Gallibacterium spp.</title>
        <authorList>
            <person name="Kudirkiene E."/>
            <person name="Bojesen A.M."/>
        </authorList>
    </citation>
    <scope>NUCLEOTIDE SEQUENCE [LARGE SCALE GENOMIC DNA]</scope>
    <source>
        <strain evidence="5 6">F150</strain>
    </source>
</reference>
<dbReference type="PANTHER" id="PTHR32494">
    <property type="entry name" value="ALLANTOATE DEIMINASE-RELATED"/>
    <property type="match status" value="1"/>
</dbReference>
<dbReference type="Pfam" id="PF01546">
    <property type="entry name" value="Peptidase_M20"/>
    <property type="match status" value="1"/>
</dbReference>
<dbReference type="EMBL" id="JTJL01000012">
    <property type="protein sequence ID" value="OBW95391.1"/>
    <property type="molecule type" value="Genomic_DNA"/>
</dbReference>
<comment type="similarity">
    <text evidence="1">Belongs to the peptidase M20 family.</text>
</comment>
<dbReference type="AlphaFoldDB" id="A0A1A7P0X0"/>
<keyword evidence="3" id="KW-0862">Zinc</keyword>
<dbReference type="GO" id="GO:0016813">
    <property type="term" value="F:hydrolase activity, acting on carbon-nitrogen (but not peptide) bonds, in linear amidines"/>
    <property type="evidence" value="ECO:0007669"/>
    <property type="project" value="InterPro"/>
</dbReference>